<dbReference type="FunFam" id="3.40.50.300:FF:000608">
    <property type="entry name" value="Mov10 RISC complex RNA helicase"/>
    <property type="match status" value="1"/>
</dbReference>
<dbReference type="Gene3D" id="3.40.50.300">
    <property type="entry name" value="P-loop containing nucleotide triphosphate hydrolases"/>
    <property type="match status" value="2"/>
</dbReference>
<organism evidence="13">
    <name type="scientific">Chaetoceros debilis</name>
    <dbReference type="NCBI Taxonomy" id="122233"/>
    <lineage>
        <taxon>Eukaryota</taxon>
        <taxon>Sar</taxon>
        <taxon>Stramenopiles</taxon>
        <taxon>Ochrophyta</taxon>
        <taxon>Bacillariophyta</taxon>
        <taxon>Coscinodiscophyceae</taxon>
        <taxon>Chaetocerotophycidae</taxon>
        <taxon>Chaetocerotales</taxon>
        <taxon>Chaetocerotaceae</taxon>
        <taxon>Chaetoceros</taxon>
    </lineage>
</organism>
<comment type="similarity">
    <text evidence="2">Belongs to the DNA2/NAM7 helicase family. SDE3 subfamily.</text>
</comment>
<dbReference type="CDD" id="cd18808">
    <property type="entry name" value="SF1_C_Upf1"/>
    <property type="match status" value="1"/>
</dbReference>
<reference evidence="13" key="1">
    <citation type="submission" date="2021-01" db="EMBL/GenBank/DDBJ databases">
        <authorList>
            <person name="Corre E."/>
            <person name="Pelletier E."/>
            <person name="Niang G."/>
            <person name="Scheremetjew M."/>
            <person name="Finn R."/>
            <person name="Kale V."/>
            <person name="Holt S."/>
            <person name="Cochrane G."/>
            <person name="Meng A."/>
            <person name="Brown T."/>
            <person name="Cohen L."/>
        </authorList>
    </citation>
    <scope>NUCLEOTIDE SEQUENCE</scope>
    <source>
        <strain evidence="13">MM31A-1</strain>
    </source>
</reference>
<evidence type="ECO:0000256" key="1">
    <source>
        <dbReference type="ARBA" id="ARBA00004331"/>
    </source>
</evidence>
<evidence type="ECO:0000313" key="13">
    <source>
        <dbReference type="EMBL" id="CAE0460768.1"/>
    </source>
</evidence>
<dbReference type="SUPFAM" id="SSF52540">
    <property type="entry name" value="P-loop containing nucleoside triphosphate hydrolases"/>
    <property type="match status" value="1"/>
</dbReference>
<dbReference type="GO" id="GO:0031047">
    <property type="term" value="P:regulatory ncRNA-mediated gene silencing"/>
    <property type="evidence" value="ECO:0007669"/>
    <property type="project" value="UniProtKB-KW"/>
</dbReference>
<comment type="subcellular location">
    <subcellularLocation>
        <location evidence="1">Cytoplasm</location>
        <location evidence="1">Cytoplasmic ribonucleoprotein granule</location>
    </subcellularLocation>
</comment>
<dbReference type="GO" id="GO:0036464">
    <property type="term" value="C:cytoplasmic ribonucleoprotein granule"/>
    <property type="evidence" value="ECO:0007669"/>
    <property type="project" value="UniProtKB-SubCell"/>
</dbReference>
<name>A0A7S3V6M6_9STRA</name>
<evidence type="ECO:0000256" key="11">
    <source>
        <dbReference type="ARBA" id="ARBA00047984"/>
    </source>
</evidence>
<feature type="domain" description="AAA+ ATPase" evidence="12">
    <location>
        <begin position="505"/>
        <end position="681"/>
    </location>
</feature>
<dbReference type="Pfam" id="PF21634">
    <property type="entry name" value="MOV-10_beta-barrel"/>
    <property type="match status" value="1"/>
</dbReference>
<keyword evidence="10" id="KW-0943">RNA-mediated gene silencing</keyword>
<dbReference type="PANTHER" id="PTHR45418">
    <property type="entry name" value="CANCER/TESTIS ANTIGEN 55"/>
    <property type="match status" value="1"/>
</dbReference>
<dbReference type="Pfam" id="PF13086">
    <property type="entry name" value="AAA_11"/>
    <property type="match status" value="2"/>
</dbReference>
<dbReference type="AlphaFoldDB" id="A0A7S3V6M6"/>
<dbReference type="PANTHER" id="PTHR45418:SF1">
    <property type="entry name" value="CANCER_TESTIS ANTIGEN 55"/>
    <property type="match status" value="1"/>
</dbReference>
<evidence type="ECO:0000256" key="4">
    <source>
        <dbReference type="ARBA" id="ARBA00022490"/>
    </source>
</evidence>
<comment type="catalytic activity">
    <reaction evidence="11">
        <text>ATP + H2O = ADP + phosphate + H(+)</text>
        <dbReference type="Rhea" id="RHEA:13065"/>
        <dbReference type="ChEBI" id="CHEBI:15377"/>
        <dbReference type="ChEBI" id="CHEBI:15378"/>
        <dbReference type="ChEBI" id="CHEBI:30616"/>
        <dbReference type="ChEBI" id="CHEBI:43474"/>
        <dbReference type="ChEBI" id="CHEBI:456216"/>
        <dbReference type="EC" id="3.6.4.13"/>
    </reaction>
</comment>
<dbReference type="GO" id="GO:0003723">
    <property type="term" value="F:RNA binding"/>
    <property type="evidence" value="ECO:0007669"/>
    <property type="project" value="UniProtKB-KW"/>
</dbReference>
<dbReference type="GO" id="GO:0016787">
    <property type="term" value="F:hydrolase activity"/>
    <property type="evidence" value="ECO:0007669"/>
    <property type="project" value="UniProtKB-KW"/>
</dbReference>
<keyword evidence="8" id="KW-0067">ATP-binding</keyword>
<keyword evidence="6" id="KW-0378">Hydrolase</keyword>
<evidence type="ECO:0000256" key="7">
    <source>
        <dbReference type="ARBA" id="ARBA00022806"/>
    </source>
</evidence>
<evidence type="ECO:0000256" key="6">
    <source>
        <dbReference type="ARBA" id="ARBA00022801"/>
    </source>
</evidence>
<keyword evidence="9" id="KW-0694">RNA-binding</keyword>
<evidence type="ECO:0000256" key="3">
    <source>
        <dbReference type="ARBA" id="ARBA00012552"/>
    </source>
</evidence>
<dbReference type="InterPro" id="IPR026122">
    <property type="entry name" value="MOV-10/SDE3_DEXXQ/H-box"/>
</dbReference>
<dbReference type="CDD" id="cd18038">
    <property type="entry name" value="DEXXQc_Helz-like"/>
    <property type="match status" value="1"/>
</dbReference>
<dbReference type="InterPro" id="IPR027417">
    <property type="entry name" value="P-loop_NTPase"/>
</dbReference>
<keyword evidence="4" id="KW-0963">Cytoplasm</keyword>
<keyword evidence="7" id="KW-0347">Helicase</keyword>
<dbReference type="InterPro" id="IPR049080">
    <property type="entry name" value="MOV-10-like_beta-barrel"/>
</dbReference>
<dbReference type="EMBL" id="HBIO01007484">
    <property type="protein sequence ID" value="CAE0460768.1"/>
    <property type="molecule type" value="Transcribed_RNA"/>
</dbReference>
<evidence type="ECO:0000256" key="10">
    <source>
        <dbReference type="ARBA" id="ARBA00023158"/>
    </source>
</evidence>
<dbReference type="InterPro" id="IPR047187">
    <property type="entry name" value="SF1_C_Upf1"/>
</dbReference>
<dbReference type="Pfam" id="PF21635">
    <property type="entry name" value="Mov-10_helical"/>
    <property type="match status" value="1"/>
</dbReference>
<gene>
    <name evidence="13" type="ORF">CDEB00056_LOCUS5609</name>
</gene>
<evidence type="ECO:0000256" key="5">
    <source>
        <dbReference type="ARBA" id="ARBA00022741"/>
    </source>
</evidence>
<evidence type="ECO:0000256" key="9">
    <source>
        <dbReference type="ARBA" id="ARBA00022884"/>
    </source>
</evidence>
<dbReference type="InterPro" id="IPR041679">
    <property type="entry name" value="DNA2/NAM7-like_C"/>
</dbReference>
<dbReference type="GO" id="GO:0032574">
    <property type="term" value="F:5'-3' RNA helicase activity"/>
    <property type="evidence" value="ECO:0007669"/>
    <property type="project" value="InterPro"/>
</dbReference>
<dbReference type="Pfam" id="PF13087">
    <property type="entry name" value="AAA_12"/>
    <property type="match status" value="1"/>
</dbReference>
<evidence type="ECO:0000256" key="8">
    <source>
        <dbReference type="ARBA" id="ARBA00022840"/>
    </source>
</evidence>
<dbReference type="InterPro" id="IPR041677">
    <property type="entry name" value="DNA2/NAM7_AAA_11"/>
</dbReference>
<evidence type="ECO:0000256" key="2">
    <source>
        <dbReference type="ARBA" id="ARBA00005601"/>
    </source>
</evidence>
<dbReference type="EC" id="3.6.4.13" evidence="3"/>
<dbReference type="InterPro" id="IPR003593">
    <property type="entry name" value="AAA+_ATPase"/>
</dbReference>
<sequence length="977" mass="110570">MVKQNARMKKIALRFYDDCLKGKRHVLERCEDRNQLTQELYRWKDTERQNNNDIRGTSPSSIISALRSIRKIELMSEGAILVWNELSSLQIRKGRKNTKTREERVREAAQRVREKRGELEKDRNDVTVDHVTFGIDEDDVARPQTKIVQEIVISNNSSDTIHLDVKDEIAKRRGFVVTSEPDHVAIPSRTKHIVYVEYTPRMVGIVNTIVSFNFECQSSSSAFAIVRYISVRSGDPDDNAILKPTAKYQRKKIRDNGEFNRPIRMKKNNTNKKRFPFPLLFYDMPPNLRKMIMDGEGSIQTFLTNILYKGQPPPDDLPSDLSPEFSLTNYSKYFRTLLYIEEFQMANDIKSYDLEGAKLERRGKFYSLLVPGLAESRPSVLRGDIIKIICPTREAKCFAGVVETIECEKAILQFPSAFNQVFMDGMGFKVRFSFSRTTLRVCHQAVSKANTDNILLGRQLFPPISNGSTSLISPLNRATRISCNNRDLNSEQQAAVIGILEACARPLPYLIFGPPGTGKTVTLVEAIVQTAKFDPNARILVCAPSNTATDLIVERLAPYFGRTEMLRLLAFTRDKKTVSEIVMGYSFFDEYQNAFTTPAQAIVKKMRIVAVTIASGGKLPNEGMSGHFSHIFMDEAGHAIEPLALSCFADTIKKDPVIVLAGDPKQLGPIIRSQIAKDFGLEKSLLERLCGCDPYQRRSNGSYDGNVMTKLVRNYRSHEAILKLPNERFYDGDLKCCADVMKKNSLMNWEHLPTKKFPLIFEGVAGRDEREGNSPSWFNREEAQKVKEYVGLLVNGTRSNRVQPEDIAVITPYHRQAQKIRMLLRSHNYGEIKVGSVDEFQGSERRVVIISTVRSSVEYMDFDARHQLGFVANEKRFNVAITRAQALLIVIGNPRILEHDKNWSAFVQHCVENGGYRGEPYTFGGNKDSKFDAEIDDAISGIAGMGLESDKDVVSDEDYVIVSNTTAQEGPAWKMEE</sequence>
<dbReference type="SMART" id="SM00382">
    <property type="entry name" value="AAA"/>
    <property type="match status" value="1"/>
</dbReference>
<protein>
    <recommendedName>
        <fullName evidence="3">RNA helicase</fullName>
        <ecNumber evidence="3">3.6.4.13</ecNumber>
    </recommendedName>
</protein>
<accession>A0A7S3V6M6</accession>
<dbReference type="GO" id="GO:0005524">
    <property type="term" value="F:ATP binding"/>
    <property type="evidence" value="ECO:0007669"/>
    <property type="project" value="UniProtKB-KW"/>
</dbReference>
<keyword evidence="5" id="KW-0547">Nucleotide-binding</keyword>
<evidence type="ECO:0000259" key="12">
    <source>
        <dbReference type="SMART" id="SM00382"/>
    </source>
</evidence>
<dbReference type="InterPro" id="IPR049079">
    <property type="entry name" value="Mov-10_helical"/>
</dbReference>
<proteinExistence type="inferred from homology"/>